<keyword evidence="1" id="KW-0677">Repeat</keyword>
<sequence>MQHNSLSSKSFQEMHPTRNPLVLAKTSLKIRICFTCRDSQGWTPLHHAAFYGHLPLVKFLLHRGTDVNSRDFSNCTPLHRATWSGKTLVVEYLLQSGASQSIKSCSGQTPLHLAAAHGNLEVAQTLLEFKAEVNCKDLNKWTPLHWAAFNNNQDLIDLLLNKCAALNERNSNGMSPLHLAVCAENENATEHLLGKGADVNARCENGQTALHLWARGHVELIKLLLDNGADPSLESQWKETPADLAAQQKHRHVTQVLEAHTKMQSRPNLQYMLSMTLKYHHCLFLSSFKLALCYFQDSYSILYKK</sequence>
<dbReference type="InterPro" id="IPR050889">
    <property type="entry name" value="Dendritic_Spine_Reg/Scaffold"/>
</dbReference>
<dbReference type="PROSITE" id="PS50088">
    <property type="entry name" value="ANK_REPEAT"/>
    <property type="match status" value="5"/>
</dbReference>
<reference evidence="4" key="3">
    <citation type="submission" date="2025-09" db="UniProtKB">
        <authorList>
            <consortium name="Ensembl"/>
        </authorList>
    </citation>
    <scope>IDENTIFICATION</scope>
</reference>
<reference evidence="4" key="1">
    <citation type="submission" date="2021-06" db="EMBL/GenBank/DDBJ databases">
        <authorList>
            <consortium name="Wellcome Sanger Institute Data Sharing"/>
        </authorList>
    </citation>
    <scope>NUCLEOTIDE SEQUENCE [LARGE SCALE GENOMIC DNA]</scope>
</reference>
<dbReference type="SUPFAM" id="SSF48403">
    <property type="entry name" value="Ankyrin repeat"/>
    <property type="match status" value="1"/>
</dbReference>
<feature type="repeat" description="ANK" evidence="3">
    <location>
        <begin position="139"/>
        <end position="171"/>
    </location>
</feature>
<name>A0A8C4SF75_ERPCA</name>
<feature type="repeat" description="ANK" evidence="3">
    <location>
        <begin position="172"/>
        <end position="204"/>
    </location>
</feature>
<dbReference type="Proteomes" id="UP000694620">
    <property type="component" value="Chromosome 2"/>
</dbReference>
<evidence type="ECO:0000256" key="3">
    <source>
        <dbReference type="PROSITE-ProRule" id="PRU00023"/>
    </source>
</evidence>
<evidence type="ECO:0000256" key="2">
    <source>
        <dbReference type="ARBA" id="ARBA00023043"/>
    </source>
</evidence>
<dbReference type="GeneTree" id="ENSGT00940000174128"/>
<reference evidence="4" key="2">
    <citation type="submission" date="2025-08" db="UniProtKB">
        <authorList>
            <consortium name="Ensembl"/>
        </authorList>
    </citation>
    <scope>IDENTIFICATION</scope>
</reference>
<dbReference type="Pfam" id="PF00023">
    <property type="entry name" value="Ank"/>
    <property type="match status" value="1"/>
</dbReference>
<dbReference type="AlphaFoldDB" id="A0A8C4SF75"/>
<evidence type="ECO:0000313" key="4">
    <source>
        <dbReference type="Ensembl" id="ENSECRP00000015490.1"/>
    </source>
</evidence>
<dbReference type="Gene3D" id="1.25.40.20">
    <property type="entry name" value="Ankyrin repeat-containing domain"/>
    <property type="match status" value="3"/>
</dbReference>
<evidence type="ECO:0000313" key="5">
    <source>
        <dbReference type="Proteomes" id="UP000694620"/>
    </source>
</evidence>
<dbReference type="SMART" id="SM00248">
    <property type="entry name" value="ANK"/>
    <property type="match status" value="6"/>
</dbReference>
<feature type="repeat" description="ANK" evidence="3">
    <location>
        <begin position="40"/>
        <end position="72"/>
    </location>
</feature>
<dbReference type="InterPro" id="IPR002110">
    <property type="entry name" value="Ankyrin_rpt"/>
</dbReference>
<evidence type="ECO:0000256" key="1">
    <source>
        <dbReference type="ARBA" id="ARBA00022737"/>
    </source>
</evidence>
<dbReference type="Ensembl" id="ENSECRT00000015767.1">
    <property type="protein sequence ID" value="ENSECRP00000015490.1"/>
    <property type="gene ID" value="ENSECRG00000010331.1"/>
</dbReference>
<protein>
    <submittedName>
        <fullName evidence="4">Uncharacterized protein</fullName>
    </submittedName>
</protein>
<proteinExistence type="predicted"/>
<dbReference type="PRINTS" id="PR01415">
    <property type="entry name" value="ANKYRIN"/>
</dbReference>
<accession>A0A8C4SF75</accession>
<dbReference type="PROSITE" id="PS50297">
    <property type="entry name" value="ANK_REP_REGION"/>
    <property type="match status" value="5"/>
</dbReference>
<dbReference type="Pfam" id="PF12796">
    <property type="entry name" value="Ank_2"/>
    <property type="match status" value="2"/>
</dbReference>
<dbReference type="PANTHER" id="PTHR24166">
    <property type="entry name" value="ROLLING PEBBLES, ISOFORM B"/>
    <property type="match status" value="1"/>
</dbReference>
<keyword evidence="5" id="KW-1185">Reference proteome</keyword>
<dbReference type="PANTHER" id="PTHR24166:SF52">
    <property type="entry name" value="ANKYRIN REPEAT DOMAIN-CONTAINING PROTEIN 65"/>
    <property type="match status" value="1"/>
</dbReference>
<feature type="repeat" description="ANK" evidence="3">
    <location>
        <begin position="73"/>
        <end position="105"/>
    </location>
</feature>
<keyword evidence="2 3" id="KW-0040">ANK repeat</keyword>
<feature type="repeat" description="ANK" evidence="3">
    <location>
        <begin position="106"/>
        <end position="138"/>
    </location>
</feature>
<organism evidence="4 5">
    <name type="scientific">Erpetoichthys calabaricus</name>
    <name type="common">Rope fish</name>
    <name type="synonym">Calamoichthys calabaricus</name>
    <dbReference type="NCBI Taxonomy" id="27687"/>
    <lineage>
        <taxon>Eukaryota</taxon>
        <taxon>Metazoa</taxon>
        <taxon>Chordata</taxon>
        <taxon>Craniata</taxon>
        <taxon>Vertebrata</taxon>
        <taxon>Euteleostomi</taxon>
        <taxon>Actinopterygii</taxon>
        <taxon>Polypteriformes</taxon>
        <taxon>Polypteridae</taxon>
        <taxon>Erpetoichthys</taxon>
    </lineage>
</organism>
<dbReference type="InterPro" id="IPR036770">
    <property type="entry name" value="Ankyrin_rpt-contain_sf"/>
</dbReference>